<evidence type="ECO:0000259" key="12">
    <source>
        <dbReference type="PROSITE" id="PS50111"/>
    </source>
</evidence>
<evidence type="ECO:0000256" key="7">
    <source>
        <dbReference type="ARBA" id="ARBA00023136"/>
    </source>
</evidence>
<dbReference type="SUPFAM" id="SSF58104">
    <property type="entry name" value="Methyl-accepting chemotaxis protein (MCP) signaling domain"/>
    <property type="match status" value="1"/>
</dbReference>
<dbReference type="InterPro" id="IPR029151">
    <property type="entry name" value="Sensor-like_sf"/>
</dbReference>
<keyword evidence="7 11" id="KW-0472">Membrane</keyword>
<proteinExistence type="inferred from homology"/>
<dbReference type="AlphaFoldDB" id="A0A3Q9I8R4"/>
<dbReference type="Proteomes" id="UP000270678">
    <property type="component" value="Chromosome"/>
</dbReference>
<reference evidence="15" key="1">
    <citation type="submission" date="2018-12" db="EMBL/GenBank/DDBJ databases">
        <title>Complete genome sequence of Paenibacillus sp. MBLB1234.</title>
        <authorList>
            <person name="Nam Y.-D."/>
            <person name="Kang J."/>
            <person name="Chung W.-H."/>
            <person name="Park Y.S."/>
        </authorList>
    </citation>
    <scope>NUCLEOTIDE SEQUENCE [LARGE SCALE GENOMIC DNA]</scope>
    <source>
        <strain evidence="15">MBLB1234</strain>
    </source>
</reference>
<dbReference type="SUPFAM" id="SSF103190">
    <property type="entry name" value="Sensory domain-like"/>
    <property type="match status" value="1"/>
</dbReference>
<keyword evidence="2" id="KW-1003">Cell membrane</keyword>
<evidence type="ECO:0000256" key="1">
    <source>
        <dbReference type="ARBA" id="ARBA00004651"/>
    </source>
</evidence>
<dbReference type="Pfam" id="PF00015">
    <property type="entry name" value="MCPsignal"/>
    <property type="match status" value="1"/>
</dbReference>
<dbReference type="GO" id="GO:0005886">
    <property type="term" value="C:plasma membrane"/>
    <property type="evidence" value="ECO:0007669"/>
    <property type="project" value="UniProtKB-SubCell"/>
</dbReference>
<dbReference type="InterPro" id="IPR003660">
    <property type="entry name" value="HAMP_dom"/>
</dbReference>
<evidence type="ECO:0000256" key="5">
    <source>
        <dbReference type="ARBA" id="ARBA00022692"/>
    </source>
</evidence>
<evidence type="ECO:0000313" key="14">
    <source>
        <dbReference type="EMBL" id="AZS15153.1"/>
    </source>
</evidence>
<evidence type="ECO:0000256" key="4">
    <source>
        <dbReference type="ARBA" id="ARBA00022500"/>
    </source>
</evidence>
<evidence type="ECO:0000256" key="6">
    <source>
        <dbReference type="ARBA" id="ARBA00022989"/>
    </source>
</evidence>
<comment type="subcellular location">
    <subcellularLocation>
        <location evidence="1">Cell membrane</location>
        <topology evidence="1">Multi-pass membrane protein</topology>
    </subcellularLocation>
</comment>
<keyword evidence="8 10" id="KW-0807">Transducer</keyword>
<dbReference type="SMART" id="SM00283">
    <property type="entry name" value="MA"/>
    <property type="match status" value="1"/>
</dbReference>
<dbReference type="OrthoDB" id="243053at2"/>
<dbReference type="GO" id="GO:0006935">
    <property type="term" value="P:chemotaxis"/>
    <property type="evidence" value="ECO:0007669"/>
    <property type="project" value="UniProtKB-KW"/>
</dbReference>
<dbReference type="CDD" id="cd06225">
    <property type="entry name" value="HAMP"/>
    <property type="match status" value="1"/>
</dbReference>
<dbReference type="PROSITE" id="PS50111">
    <property type="entry name" value="CHEMOTAXIS_TRANSDUC_2"/>
    <property type="match status" value="1"/>
</dbReference>
<gene>
    <name evidence="14" type="ORF">EI981_12225</name>
</gene>
<evidence type="ECO:0000256" key="9">
    <source>
        <dbReference type="ARBA" id="ARBA00029447"/>
    </source>
</evidence>
<dbReference type="CDD" id="cd12913">
    <property type="entry name" value="PDC1_MCP_like"/>
    <property type="match status" value="1"/>
</dbReference>
<evidence type="ECO:0000256" key="3">
    <source>
        <dbReference type="ARBA" id="ARBA00022481"/>
    </source>
</evidence>
<feature type="domain" description="HAMP" evidence="13">
    <location>
        <begin position="303"/>
        <end position="355"/>
    </location>
</feature>
<keyword evidence="5 11" id="KW-0812">Transmembrane</keyword>
<evidence type="ECO:0000259" key="13">
    <source>
        <dbReference type="PROSITE" id="PS50885"/>
    </source>
</evidence>
<dbReference type="PANTHER" id="PTHR32089:SF114">
    <property type="entry name" value="METHYL-ACCEPTING CHEMOTAXIS PROTEIN MCPB"/>
    <property type="match status" value="1"/>
</dbReference>
<keyword evidence="3" id="KW-0488">Methylation</keyword>
<dbReference type="RefSeq" id="WP_126998489.1">
    <property type="nucleotide sequence ID" value="NZ_CP034346.1"/>
</dbReference>
<evidence type="ECO:0000313" key="15">
    <source>
        <dbReference type="Proteomes" id="UP000270678"/>
    </source>
</evidence>
<dbReference type="Gene3D" id="3.30.450.20">
    <property type="entry name" value="PAS domain"/>
    <property type="match status" value="2"/>
</dbReference>
<evidence type="ECO:0000256" key="10">
    <source>
        <dbReference type="PROSITE-ProRule" id="PRU00284"/>
    </source>
</evidence>
<name>A0A3Q9I8R4_9BACL</name>
<evidence type="ECO:0000256" key="8">
    <source>
        <dbReference type="ARBA" id="ARBA00023224"/>
    </source>
</evidence>
<feature type="transmembrane region" description="Helical" evidence="11">
    <location>
        <begin position="282"/>
        <end position="302"/>
    </location>
</feature>
<dbReference type="CDD" id="cd12912">
    <property type="entry name" value="PDC2_MCP_like"/>
    <property type="match status" value="1"/>
</dbReference>
<dbReference type="InterPro" id="IPR033479">
    <property type="entry name" value="dCache_1"/>
</dbReference>
<evidence type="ECO:0000256" key="2">
    <source>
        <dbReference type="ARBA" id="ARBA00022475"/>
    </source>
</evidence>
<dbReference type="SMART" id="SM00304">
    <property type="entry name" value="HAMP"/>
    <property type="match status" value="1"/>
</dbReference>
<protein>
    <submittedName>
        <fullName evidence="14">Methyl-accepting chemotaxis protein</fullName>
    </submittedName>
</protein>
<evidence type="ECO:0000256" key="11">
    <source>
        <dbReference type="SAM" id="Phobius"/>
    </source>
</evidence>
<feature type="domain" description="Methyl-accepting transducer" evidence="12">
    <location>
        <begin position="374"/>
        <end position="624"/>
    </location>
</feature>
<keyword evidence="4" id="KW-0145">Chemotaxis</keyword>
<dbReference type="EMBL" id="CP034346">
    <property type="protein sequence ID" value="AZS15153.1"/>
    <property type="molecule type" value="Genomic_DNA"/>
</dbReference>
<sequence>MLNKLQNKLIFIFALLLIIVMVVSQFVTGNQMSKKFKADLDIEGAEQAETLTKMTDLRITNYAKDLLVFSDDPRIKAMIRDNKGTFTPEIRDEMVNYIKVKPEVSYIYIGSSSKRMYDPDPSNTYDDSYDPSTRQWYQVASKSPKEVQFTKPYLDSANQMKVAISKAIVENDQVIGVIALDLPLGTVTEQINEISVGYNGYGFILDAEGNVIAHPEDGGKNLKEESYIDKMYQNNIGKILYTDQESTEKIIYYATMPSTNWKIGVVYKESELLKLVHQVQRLNMFITLIAIVVSSVIIYFIARYFTKPIMHLTKQVQLMANGNLTVRGEAKSKDEIGQLTGHFNEMVQKMREVLSHVITSSEKLSDSAVSLSAVSEETKATSEEIAHAMSDMAKGSMEGATNIENMQRVTMDLDSQFTLIQETMDEMQDNSSKTQEASVDGRDKLNVLQTRSDESFQEIQAIEQVLSILVEKINDIKEVAATMNGISGQTNLLALNASIEAARAGEAGKGFSVVASEIRKLAEKSAEHADQIRDTIVGIVENAENATEAMTKTKEITLEQNAAVKDTETAFMTIQELMDQVIHSINQMSGEMKKTVTLKDDVVQSIESLSAISEESAAAAEEVSASTQDQLKAIDTVSQAAEDLSQSSSELEQLVKRFTI</sequence>
<keyword evidence="6 11" id="KW-1133">Transmembrane helix</keyword>
<dbReference type="Pfam" id="PF00672">
    <property type="entry name" value="HAMP"/>
    <property type="match status" value="1"/>
</dbReference>
<accession>A0A3Q9I8R4</accession>
<dbReference type="Pfam" id="PF02743">
    <property type="entry name" value="dCache_1"/>
    <property type="match status" value="1"/>
</dbReference>
<dbReference type="PROSITE" id="PS50885">
    <property type="entry name" value="HAMP"/>
    <property type="match status" value="1"/>
</dbReference>
<comment type="similarity">
    <text evidence="9">Belongs to the methyl-accepting chemotaxis (MCP) protein family.</text>
</comment>
<dbReference type="GO" id="GO:0007165">
    <property type="term" value="P:signal transduction"/>
    <property type="evidence" value="ECO:0007669"/>
    <property type="project" value="UniProtKB-KW"/>
</dbReference>
<dbReference type="Gene3D" id="1.10.287.950">
    <property type="entry name" value="Methyl-accepting chemotaxis protein"/>
    <property type="match status" value="1"/>
</dbReference>
<dbReference type="PANTHER" id="PTHR32089">
    <property type="entry name" value="METHYL-ACCEPTING CHEMOTAXIS PROTEIN MCPB"/>
    <property type="match status" value="1"/>
</dbReference>
<organism evidence="14 15">
    <name type="scientific">Paenibacillus lutimineralis</name>
    <dbReference type="NCBI Taxonomy" id="2707005"/>
    <lineage>
        <taxon>Bacteria</taxon>
        <taxon>Bacillati</taxon>
        <taxon>Bacillota</taxon>
        <taxon>Bacilli</taxon>
        <taxon>Bacillales</taxon>
        <taxon>Paenibacillaceae</taxon>
        <taxon>Paenibacillus</taxon>
    </lineage>
</organism>
<dbReference type="KEGG" id="plut:EI981_12225"/>
<keyword evidence="15" id="KW-1185">Reference proteome</keyword>
<dbReference type="InterPro" id="IPR004089">
    <property type="entry name" value="MCPsignal_dom"/>
</dbReference>